<sequence>PLAKYLLAGKFKEGTTIQIDLKDSMLTFSGK</sequence>
<evidence type="ECO:0008006" key="2">
    <source>
        <dbReference type="Google" id="ProtNLM"/>
    </source>
</evidence>
<organism evidence="1">
    <name type="scientific">marine sediment metagenome</name>
    <dbReference type="NCBI Taxonomy" id="412755"/>
    <lineage>
        <taxon>unclassified sequences</taxon>
        <taxon>metagenomes</taxon>
        <taxon>ecological metagenomes</taxon>
    </lineage>
</organism>
<feature type="non-terminal residue" evidence="1">
    <location>
        <position position="1"/>
    </location>
</feature>
<protein>
    <recommendedName>
        <fullName evidence="2">Clp ATPase C-terminal domain-containing protein</fullName>
    </recommendedName>
</protein>
<dbReference type="AlphaFoldDB" id="X1ETS4"/>
<accession>X1ETS4</accession>
<gene>
    <name evidence="1" type="ORF">S03H2_10522</name>
</gene>
<comment type="caution">
    <text evidence="1">The sequence shown here is derived from an EMBL/GenBank/DDBJ whole genome shotgun (WGS) entry which is preliminary data.</text>
</comment>
<name>X1ETS4_9ZZZZ</name>
<reference evidence="1" key="1">
    <citation type="journal article" date="2014" name="Front. Microbiol.">
        <title>High frequency of phylogenetically diverse reductive dehalogenase-homologous genes in deep subseafloor sedimentary metagenomes.</title>
        <authorList>
            <person name="Kawai M."/>
            <person name="Futagami T."/>
            <person name="Toyoda A."/>
            <person name="Takaki Y."/>
            <person name="Nishi S."/>
            <person name="Hori S."/>
            <person name="Arai W."/>
            <person name="Tsubouchi T."/>
            <person name="Morono Y."/>
            <person name="Uchiyama I."/>
            <person name="Ito T."/>
            <person name="Fujiyama A."/>
            <person name="Inagaki F."/>
            <person name="Takami H."/>
        </authorList>
    </citation>
    <scope>NUCLEOTIDE SEQUENCE</scope>
    <source>
        <strain evidence="1">Expedition CK06-06</strain>
    </source>
</reference>
<evidence type="ECO:0000313" key="1">
    <source>
        <dbReference type="EMBL" id="GAH35952.1"/>
    </source>
</evidence>
<dbReference type="EMBL" id="BARU01005410">
    <property type="protein sequence ID" value="GAH35952.1"/>
    <property type="molecule type" value="Genomic_DNA"/>
</dbReference>
<proteinExistence type="predicted"/>